<proteinExistence type="predicted"/>
<accession>A0A068R167</accession>
<dbReference type="HOGENOM" id="CLU_027425_0_0_6"/>
<dbReference type="Proteomes" id="UP000032735">
    <property type="component" value="Chromosome"/>
</dbReference>
<dbReference type="EMBL" id="FO704551">
    <property type="protein sequence ID" value="CDG19830.1"/>
    <property type="molecule type" value="Genomic_DNA"/>
</dbReference>
<dbReference type="OrthoDB" id="6448169at2"/>
<organism evidence="1 2">
    <name type="scientific">Xenorhabdus poinarii G6</name>
    <dbReference type="NCBI Taxonomy" id="1354304"/>
    <lineage>
        <taxon>Bacteria</taxon>
        <taxon>Pseudomonadati</taxon>
        <taxon>Pseudomonadota</taxon>
        <taxon>Gammaproteobacteria</taxon>
        <taxon>Enterobacterales</taxon>
        <taxon>Morganellaceae</taxon>
        <taxon>Xenorhabdus</taxon>
    </lineage>
</organism>
<dbReference type="RefSeq" id="WP_045957389.1">
    <property type="nucleotide sequence ID" value="NZ_FO704551.1"/>
</dbReference>
<dbReference type="KEGG" id="xpo:XPG1_0175"/>
<sequence>MPATRKDILTVNISKKADLIIGQSFPLTITLTVNNILNPVNQNFTITGDKNISFSSNEISFQPLKGSTSEYIGSTELIVSSDTSVIKEHDPIQFTITANGSNADPFNFTGTARTINPDTLSLMLHDVFLDTPNINPTQPAKSAQVTTLLLDNNSLPLSNTPVFIMSQVPENLPYCKILGSDDQTEIQPQMVGYYSGLLVNSDEHGNIKFYIYPRNTKSMVLELRSWIVNVDQPVPASSPLFIVNTEIPNALETMPEPNILGAFDQPLIAQGGESDFAVGVFKYPNAKKGDYILFFTQEKHTTNAERKYIGHYVTVDDPTTELGLGKYYYSLPYNIFEIGVPYNFNCVAILGQGAGSITSSLTTVTYMGGATYSPDKTIKRDYDPCNVYGSLGLIPSNTPIPQGITLGYDNIKKYLYNHPKDKKTPVTGLFVEIVGDKDSQGKVPLGAKVTLNMYIQAANRNTQKAVGQDIMPITKNQETGRYSLIFHIEKKHLVNIFGGAESIWFDYEVGNGSDIKYGKIWAAGIDTRSEYPTEDEGDDDDDN</sequence>
<protein>
    <submittedName>
        <fullName evidence="1">Uncharacterized protein</fullName>
    </submittedName>
</protein>
<evidence type="ECO:0000313" key="1">
    <source>
        <dbReference type="EMBL" id="CDG19830.1"/>
    </source>
</evidence>
<name>A0A068R167_9GAMM</name>
<reference evidence="1 2" key="1">
    <citation type="submission" date="2013-07" db="EMBL/GenBank/DDBJ databases">
        <authorList>
            <person name="Genoscope - CEA"/>
        </authorList>
    </citation>
    <scope>NUCLEOTIDE SEQUENCE [LARGE SCALE GENOMIC DNA]</scope>
    <source>
        <strain evidence="1 2">G6</strain>
    </source>
</reference>
<gene>
    <name evidence="1" type="ORF">XPG1_0175</name>
</gene>
<evidence type="ECO:0000313" key="2">
    <source>
        <dbReference type="Proteomes" id="UP000032735"/>
    </source>
</evidence>
<keyword evidence="2" id="KW-1185">Reference proteome</keyword>
<dbReference type="AlphaFoldDB" id="A0A068R167"/>